<gene>
    <name evidence="1" type="ORF">OBRU01_14894</name>
</gene>
<reference evidence="1 2" key="1">
    <citation type="journal article" date="2015" name="Genome Biol. Evol.">
        <title>The genome of winter moth (Operophtera brumata) provides a genomic perspective on sexual dimorphism and phenology.</title>
        <authorList>
            <person name="Derks M.F."/>
            <person name="Smit S."/>
            <person name="Salis L."/>
            <person name="Schijlen E."/>
            <person name="Bossers A."/>
            <person name="Mateman C."/>
            <person name="Pijl A.S."/>
            <person name="de Ridder D."/>
            <person name="Groenen M.A."/>
            <person name="Visser M.E."/>
            <person name="Megens H.J."/>
        </authorList>
    </citation>
    <scope>NUCLEOTIDE SEQUENCE [LARGE SCALE GENOMIC DNA]</scope>
    <source>
        <strain evidence="1">WM2013NL</strain>
        <tissue evidence="1">Head and thorax</tissue>
    </source>
</reference>
<evidence type="ECO:0000313" key="1">
    <source>
        <dbReference type="EMBL" id="KOB71216.1"/>
    </source>
</evidence>
<organism evidence="1 2">
    <name type="scientific">Operophtera brumata</name>
    <name type="common">Winter moth</name>
    <name type="synonym">Phalaena brumata</name>
    <dbReference type="NCBI Taxonomy" id="104452"/>
    <lineage>
        <taxon>Eukaryota</taxon>
        <taxon>Metazoa</taxon>
        <taxon>Ecdysozoa</taxon>
        <taxon>Arthropoda</taxon>
        <taxon>Hexapoda</taxon>
        <taxon>Insecta</taxon>
        <taxon>Pterygota</taxon>
        <taxon>Neoptera</taxon>
        <taxon>Endopterygota</taxon>
        <taxon>Lepidoptera</taxon>
        <taxon>Glossata</taxon>
        <taxon>Ditrysia</taxon>
        <taxon>Geometroidea</taxon>
        <taxon>Geometridae</taxon>
        <taxon>Larentiinae</taxon>
        <taxon>Operophtera</taxon>
    </lineage>
</organism>
<dbReference type="AlphaFoldDB" id="A0A0L7L7F3"/>
<sequence>MELEDSSPVNECENLMNVVVESRKRFGKMCVEYEQKTSLMENKILNYHIETFASKKFKPKNYVTTPVSDDSKEIEDFSLELIEISKRFEDVRKKVKDTQEVVLQLKNDIVKKRLREPLSVDAILAKVKVKKVS</sequence>
<proteinExistence type="predicted"/>
<protein>
    <submittedName>
        <fullName evidence="1">ATPase (PilT family)</fullName>
    </submittedName>
</protein>
<dbReference type="Proteomes" id="UP000037510">
    <property type="component" value="Unassembled WGS sequence"/>
</dbReference>
<name>A0A0L7L7F3_OPEBR</name>
<keyword evidence="2" id="KW-1185">Reference proteome</keyword>
<comment type="caution">
    <text evidence="1">The sequence shown here is derived from an EMBL/GenBank/DDBJ whole genome shotgun (WGS) entry which is preliminary data.</text>
</comment>
<dbReference type="EMBL" id="JTDY01002542">
    <property type="protein sequence ID" value="KOB71216.1"/>
    <property type="molecule type" value="Genomic_DNA"/>
</dbReference>
<accession>A0A0L7L7F3</accession>
<evidence type="ECO:0000313" key="2">
    <source>
        <dbReference type="Proteomes" id="UP000037510"/>
    </source>
</evidence>